<dbReference type="RefSeq" id="WP_206655748.1">
    <property type="nucleotide sequence ID" value="NZ_CP071182.1"/>
</dbReference>
<evidence type="ECO:0000256" key="3">
    <source>
        <dbReference type="ARBA" id="ARBA00023125"/>
    </source>
</evidence>
<protein>
    <submittedName>
        <fullName evidence="8">Response regulator transcription factor</fullName>
    </submittedName>
</protein>
<feature type="domain" description="Response regulatory" evidence="7">
    <location>
        <begin position="4"/>
        <end position="120"/>
    </location>
</feature>
<feature type="modified residue" description="4-aspartylphosphate" evidence="5">
    <location>
        <position position="55"/>
    </location>
</feature>
<reference evidence="8 9" key="1">
    <citation type="submission" date="2021-02" db="EMBL/GenBank/DDBJ databases">
        <title>Alicyclobacillus curvatus sp. nov. and Alicyclobacillus mengziensis sp. nov., two acidophilic bacteria isolated from acid mine drainage.</title>
        <authorList>
            <person name="Huang Y."/>
        </authorList>
    </citation>
    <scope>NUCLEOTIDE SEQUENCE [LARGE SCALE GENOMIC DNA]</scope>
    <source>
        <strain evidence="8 9">S30H14</strain>
    </source>
</reference>
<evidence type="ECO:0000256" key="4">
    <source>
        <dbReference type="ARBA" id="ARBA00023163"/>
    </source>
</evidence>
<dbReference type="InterPro" id="IPR039420">
    <property type="entry name" value="WalR-like"/>
</dbReference>
<sequence length="210" mass="23078">MKTRVLIADDHPLVRLGMRSFLETEGDMDVVGEAVNGQEAVELAVKEQPHVVLMDLLMPVMNGIDATKAIKNASPGIEVVILTSSLDDERMVQALRAGALSYILKTTAADEVAETLRRAARHESVLDPAVQQTLLGELRNPPGTKPWEELTDRERDVLRGIAAGRNNQEIADELGIGIKTVKTHVSNIFLKLDVMDRTQAAIYAIRNHLD</sequence>
<evidence type="ECO:0000256" key="1">
    <source>
        <dbReference type="ARBA" id="ARBA00022553"/>
    </source>
</evidence>
<dbReference type="InterPro" id="IPR058245">
    <property type="entry name" value="NreC/VraR/RcsB-like_REC"/>
</dbReference>
<dbReference type="GO" id="GO:0003677">
    <property type="term" value="F:DNA binding"/>
    <property type="evidence" value="ECO:0007669"/>
    <property type="project" value="UniProtKB-KW"/>
</dbReference>
<accession>A0A9X7VXC8</accession>
<keyword evidence="1 5" id="KW-0597">Phosphoprotein</keyword>
<evidence type="ECO:0000313" key="8">
    <source>
        <dbReference type="EMBL" id="QSO46379.1"/>
    </source>
</evidence>
<organism evidence="8 9">
    <name type="scientific">Alicyclobacillus mengziensis</name>
    <dbReference type="NCBI Taxonomy" id="2931921"/>
    <lineage>
        <taxon>Bacteria</taxon>
        <taxon>Bacillati</taxon>
        <taxon>Bacillota</taxon>
        <taxon>Bacilli</taxon>
        <taxon>Bacillales</taxon>
        <taxon>Alicyclobacillaceae</taxon>
        <taxon>Alicyclobacillus</taxon>
    </lineage>
</organism>
<dbReference type="PROSITE" id="PS50110">
    <property type="entry name" value="RESPONSE_REGULATORY"/>
    <property type="match status" value="1"/>
</dbReference>
<keyword evidence="3" id="KW-0238">DNA-binding</keyword>
<dbReference type="GO" id="GO:0000160">
    <property type="term" value="P:phosphorelay signal transduction system"/>
    <property type="evidence" value="ECO:0007669"/>
    <property type="project" value="InterPro"/>
</dbReference>
<keyword evidence="9" id="KW-1185">Reference proteome</keyword>
<evidence type="ECO:0000313" key="9">
    <source>
        <dbReference type="Proteomes" id="UP000663505"/>
    </source>
</evidence>
<evidence type="ECO:0000256" key="2">
    <source>
        <dbReference type="ARBA" id="ARBA00023015"/>
    </source>
</evidence>
<dbReference type="Pfam" id="PF00196">
    <property type="entry name" value="GerE"/>
    <property type="match status" value="1"/>
</dbReference>
<dbReference type="Pfam" id="PF00072">
    <property type="entry name" value="Response_reg"/>
    <property type="match status" value="1"/>
</dbReference>
<dbReference type="InterPro" id="IPR000792">
    <property type="entry name" value="Tscrpt_reg_LuxR_C"/>
</dbReference>
<dbReference type="InterPro" id="IPR001789">
    <property type="entry name" value="Sig_transdc_resp-reg_receiver"/>
</dbReference>
<evidence type="ECO:0000259" key="7">
    <source>
        <dbReference type="PROSITE" id="PS50110"/>
    </source>
</evidence>
<dbReference type="KEGG" id="afx:JZ786_18095"/>
<dbReference type="PANTHER" id="PTHR43214">
    <property type="entry name" value="TWO-COMPONENT RESPONSE REGULATOR"/>
    <property type="match status" value="1"/>
</dbReference>
<keyword evidence="4" id="KW-0804">Transcription</keyword>
<gene>
    <name evidence="8" type="ORF">JZ786_18095</name>
</gene>
<evidence type="ECO:0000256" key="5">
    <source>
        <dbReference type="PROSITE-ProRule" id="PRU00169"/>
    </source>
</evidence>
<dbReference type="SMART" id="SM00448">
    <property type="entry name" value="REC"/>
    <property type="match status" value="1"/>
</dbReference>
<dbReference type="PRINTS" id="PR00038">
    <property type="entry name" value="HTHLUXR"/>
</dbReference>
<proteinExistence type="predicted"/>
<dbReference type="PROSITE" id="PS50043">
    <property type="entry name" value="HTH_LUXR_2"/>
    <property type="match status" value="1"/>
</dbReference>
<dbReference type="CDD" id="cd06170">
    <property type="entry name" value="LuxR_C_like"/>
    <property type="match status" value="1"/>
</dbReference>
<dbReference type="PANTHER" id="PTHR43214:SF37">
    <property type="entry name" value="TRANSCRIPTIONAL REGULATORY PROTEIN YDFI"/>
    <property type="match status" value="1"/>
</dbReference>
<dbReference type="CDD" id="cd17535">
    <property type="entry name" value="REC_NarL-like"/>
    <property type="match status" value="1"/>
</dbReference>
<dbReference type="InterPro" id="IPR011006">
    <property type="entry name" value="CheY-like_superfamily"/>
</dbReference>
<dbReference type="PROSITE" id="PS00622">
    <property type="entry name" value="HTH_LUXR_1"/>
    <property type="match status" value="1"/>
</dbReference>
<dbReference type="EMBL" id="CP071182">
    <property type="protein sequence ID" value="QSO46379.1"/>
    <property type="molecule type" value="Genomic_DNA"/>
</dbReference>
<keyword evidence="2" id="KW-0805">Transcription regulation</keyword>
<dbReference type="AlphaFoldDB" id="A0A9X7VXC8"/>
<dbReference type="Gene3D" id="3.40.50.2300">
    <property type="match status" value="1"/>
</dbReference>
<dbReference type="SMART" id="SM00421">
    <property type="entry name" value="HTH_LUXR"/>
    <property type="match status" value="1"/>
</dbReference>
<feature type="domain" description="HTH luxR-type" evidence="6">
    <location>
        <begin position="143"/>
        <end position="208"/>
    </location>
</feature>
<dbReference type="SUPFAM" id="SSF52172">
    <property type="entry name" value="CheY-like"/>
    <property type="match status" value="1"/>
</dbReference>
<dbReference type="GO" id="GO:0006355">
    <property type="term" value="P:regulation of DNA-templated transcription"/>
    <property type="evidence" value="ECO:0007669"/>
    <property type="project" value="InterPro"/>
</dbReference>
<dbReference type="InterPro" id="IPR016032">
    <property type="entry name" value="Sig_transdc_resp-reg_C-effctor"/>
</dbReference>
<evidence type="ECO:0000259" key="6">
    <source>
        <dbReference type="PROSITE" id="PS50043"/>
    </source>
</evidence>
<name>A0A9X7VXC8_9BACL</name>
<dbReference type="Proteomes" id="UP000663505">
    <property type="component" value="Chromosome"/>
</dbReference>
<dbReference type="SUPFAM" id="SSF46894">
    <property type="entry name" value="C-terminal effector domain of the bipartite response regulators"/>
    <property type="match status" value="1"/>
</dbReference>